<proteinExistence type="predicted"/>
<feature type="compositionally biased region" description="Basic and acidic residues" evidence="4">
    <location>
        <begin position="126"/>
        <end position="145"/>
    </location>
</feature>
<dbReference type="GeneID" id="118422840"/>
<dbReference type="GO" id="GO:0007165">
    <property type="term" value="P:signal transduction"/>
    <property type="evidence" value="ECO:0007669"/>
    <property type="project" value="InterPro"/>
</dbReference>
<feature type="region of interest" description="Disordered" evidence="4">
    <location>
        <begin position="1152"/>
        <end position="1197"/>
    </location>
</feature>
<dbReference type="RefSeq" id="XP_035686518.1">
    <property type="nucleotide sequence ID" value="XM_035830625.1"/>
</dbReference>
<dbReference type="InterPro" id="IPR047886">
    <property type="entry name" value="ARHGAP20-like_RhoGAP"/>
</dbReference>
<dbReference type="PROSITE" id="PS50200">
    <property type="entry name" value="RA"/>
    <property type="match status" value="1"/>
</dbReference>
<keyword evidence="3" id="KW-0175">Coiled coil</keyword>
<dbReference type="SMART" id="SM00324">
    <property type="entry name" value="RhoGAP"/>
    <property type="match status" value="1"/>
</dbReference>
<feature type="coiled-coil region" evidence="3">
    <location>
        <begin position="443"/>
        <end position="470"/>
    </location>
</feature>
<feature type="compositionally biased region" description="Low complexity" evidence="4">
    <location>
        <begin position="1748"/>
        <end position="1760"/>
    </location>
</feature>
<dbReference type="CDD" id="cd17115">
    <property type="entry name" value="RA_RHG20"/>
    <property type="match status" value="1"/>
</dbReference>
<feature type="region of interest" description="Disordered" evidence="4">
    <location>
        <begin position="1"/>
        <end position="77"/>
    </location>
</feature>
<feature type="region of interest" description="Disordered" evidence="4">
    <location>
        <begin position="1787"/>
        <end position="1835"/>
    </location>
</feature>
<feature type="region of interest" description="Disordered" evidence="4">
    <location>
        <begin position="1348"/>
        <end position="1400"/>
    </location>
</feature>
<dbReference type="InterPro" id="IPR035899">
    <property type="entry name" value="DBL_dom_sf"/>
</dbReference>
<evidence type="ECO:0000256" key="2">
    <source>
        <dbReference type="ARBA" id="ARBA00022553"/>
    </source>
</evidence>
<feature type="domain" description="DH" evidence="5">
    <location>
        <begin position="277"/>
        <end position="456"/>
    </location>
</feature>
<feature type="compositionally biased region" description="Basic and acidic residues" evidence="4">
    <location>
        <begin position="1111"/>
        <end position="1125"/>
    </location>
</feature>
<keyword evidence="8" id="KW-1185">Reference proteome</keyword>
<feature type="compositionally biased region" description="Low complexity" evidence="4">
    <location>
        <begin position="516"/>
        <end position="531"/>
    </location>
</feature>
<feature type="compositionally biased region" description="Basic and acidic residues" evidence="4">
    <location>
        <begin position="1060"/>
        <end position="1075"/>
    </location>
</feature>
<dbReference type="Gene3D" id="3.10.20.90">
    <property type="entry name" value="Phosphatidylinositol 3-kinase Catalytic Subunit, Chain A, domain 1"/>
    <property type="match status" value="1"/>
</dbReference>
<protein>
    <submittedName>
        <fullName evidence="9">Uncharacterized protein LOC118422840 isoform X1</fullName>
    </submittedName>
</protein>
<evidence type="ECO:0000259" key="6">
    <source>
        <dbReference type="PROSITE" id="PS50200"/>
    </source>
</evidence>
<dbReference type="Gene3D" id="1.20.900.10">
    <property type="entry name" value="Dbl homology (DH) domain"/>
    <property type="match status" value="1"/>
</dbReference>
<dbReference type="InterPro" id="IPR000198">
    <property type="entry name" value="RhoGAP_dom"/>
</dbReference>
<dbReference type="PANTHER" id="PTHR23179">
    <property type="entry name" value="T-CELL ACTIVATION RHO GTPASE ACTIVATING PROTEIN-RELATED"/>
    <property type="match status" value="1"/>
</dbReference>
<dbReference type="InterPro" id="IPR001849">
    <property type="entry name" value="PH_domain"/>
</dbReference>
<dbReference type="CDD" id="cd00160">
    <property type="entry name" value="RhoGEF"/>
    <property type="match status" value="1"/>
</dbReference>
<dbReference type="InterPro" id="IPR029071">
    <property type="entry name" value="Ubiquitin-like_domsf"/>
</dbReference>
<dbReference type="InterPro" id="IPR011993">
    <property type="entry name" value="PH-like_dom_sf"/>
</dbReference>
<feature type="compositionally biased region" description="Basic and acidic residues" evidence="4">
    <location>
        <begin position="1537"/>
        <end position="1561"/>
    </location>
</feature>
<feature type="compositionally biased region" description="Polar residues" evidence="4">
    <location>
        <begin position="1599"/>
        <end position="1608"/>
    </location>
</feature>
<dbReference type="Pfam" id="PF00620">
    <property type="entry name" value="RhoGAP"/>
    <property type="match status" value="1"/>
</dbReference>
<feature type="domain" description="Ras-associating" evidence="6">
    <location>
        <begin position="665"/>
        <end position="783"/>
    </location>
</feature>
<sequence>MAVPSLEASDNSMKGTDDITIPSAAMGLKRRKGGRSHLDENELKHSSQEQEDSSSLDSGCPVSSMMDPDDKTIITKNTPGVMDDILLPLPPEMERTRRHFSCGDVFLPDPTQRGSLPEIRVYTAENPEKPDSTETENPKAGEKTSPRLKLRRATISVSPKPNRRFPLSLGKHKKKEKRVSVGAISTLAMTTSNILSPIKSKPLRYEQLDGEDGMRVKDLVADAILEYRLTDYRVTMSSTKAILNPDANALMLRGEDILIEDLSSHIEAIDPRLAGDARFRVVHELMVTERNYIDALKSIFDIYAEPLRKFSSLSQEDYKVLFSGLEPLLSLSRTVYKKLEDSVPTWDTDHTAVGNIFSKQLWSQYDEYYMSYKETRMLLRQKRETDEEFLEFCNIRRGAARHSIDSLLLLPVQRVPQYNKILSDLLKETPSDHPDFDDLTKAANRVQKMVTEREEEVNFAENEMKMMQVQERFPHDDLALYEKEKLSKPRSRLMRRKSAPAHVIQGHLTGGGRKISSSGSLLSPSSLPSSGRVSPVETSPVSRQRLGTNNNAINRQYIMEGPVQLTQALQTQDRYLFLFSDIVLVAKPKSANTFKLKHRVRLSEMWLATCLDEVCETTKTLDKSFVIGWPTTNTVATFSTPELKELWWDALTKLIAEGKSKEEPKSVTLKVENRDIECPAYSKSFSVSNTDSASNVVKMSLQQFGITDDASNYRLWVKSGKDEAPYPLIGHEIPFAIKMSHLRDAAVTAGDDHLVLLDQEIMPSMDHLSPETQVQFVLRDSRKTKIVMEDIPSKKLKRFKKSPIINWPFKRTSSKSDMPDSPTTAEARGKLFGHPLEKVCVDGQLPKPIMDLLTCLFQNGPYVTGIFRKSANARCCRELKEKLDKEAEYNLSECPIHAVAAVFKDYLRNLPHSILHCDLYQDWVACNTEQNVSAKVSIVRRILEQLPTGNLMLLRFFVCILHHISLKSDENNMTAYNLAICIAPSMLNPPLEACGDIQAAATKQVPEVVQLLIEHCKDIFGADITTIMGEAPQDPDHKLRQDSSGDSDSVNSMQDCTGVMRRDDSSLDSLERELYISEMESSPRAQHGDQFSPSSLSRDSGLTLSDTNLYHPEEEHAGSSDKSRYDQKYLHERCNSDSSQHQMSMHRDSVLDNMSLGSSSGYSSLSHDSTPIPPPRRNRRKSEPPPPPAKLLRMRKNSDERIIPEYIKQIKQLQIESQKMISETEIYSPEKDAVPHRRVTVAGTVDRPTTLDLFRDVRKSSNSSDISPSSDSVFSGSENNSRRSSDASLQRALGNLVTVSPRVSESHAPPAPPPRKEVSAEAVRLNIALGLHNKRPSTDYGVHVAYSRPHTATPPVPKAEEGPYFASSPSKMSSRQAETPPKSSPKLAARPTPASSLTNLRKGPHALLRSKSSGTLITTGLEMSLESLTSSDSNLQVFHARSSSESDTLDDKPSSLRQRTFTSPIPLDLKEPKVTAEQVFEVVDRKKPNLPPSYQEAVSRSRQYPISSGMQGLTVQTVKTMRMQRQDKTVETSNEPVWKKQSETVWEKQSSESGRSKRQSEPARSTKQPTEPAKSKQQPEPVWEKQSSVQKEIKDEESTTNGTKSTDILSRLQRGVNLTRSNSDSVDHTRPSVYGIGGKASTSSKLFQDSVPRKAMPISKIEVNPEQKPVCSLRRTSSELDRTIAVHRQHFQLRRQQLFYGHNSPMKPMRKEMDIPVTDTSLDRQRRGSAPTPETQQSKDTVTEVVRSSCPSKLLSSSSKTVPESPGGISSYDIVQAMTSANFLSIQRGQSKRQNSQESLKNDHTQAEATSASGTKFQFPFPDPKSDPPSSMLSPEVKNTVKDYFLSSDPINGLKRSKETVSEITKTKQDWNQRKRGNLDFADLDQMMFAEESYV</sequence>
<feature type="compositionally biased region" description="Polar residues" evidence="4">
    <location>
        <begin position="1044"/>
        <end position="1055"/>
    </location>
</feature>
<dbReference type="SUPFAM" id="SSF48350">
    <property type="entry name" value="GTPase activation domain, GAP"/>
    <property type="match status" value="1"/>
</dbReference>
<dbReference type="SUPFAM" id="SSF54236">
    <property type="entry name" value="Ubiquitin-like"/>
    <property type="match status" value="1"/>
</dbReference>
<dbReference type="FunFam" id="2.30.29.30:FF:000217">
    <property type="entry name" value="Rho GTPase activating protein 20"/>
    <property type="match status" value="1"/>
</dbReference>
<feature type="region of interest" description="Disordered" evidence="4">
    <location>
        <begin position="506"/>
        <end position="547"/>
    </location>
</feature>
<feature type="region of interest" description="Disordered" evidence="4">
    <location>
        <begin position="1522"/>
        <end position="1637"/>
    </location>
</feature>
<name>A0A9J7LP40_BRAFL</name>
<dbReference type="OrthoDB" id="9994905at2759"/>
<feature type="region of interest" description="Disordered" evidence="4">
    <location>
        <begin position="1256"/>
        <end position="1319"/>
    </location>
</feature>
<dbReference type="KEGG" id="bfo:118422840"/>
<dbReference type="SUPFAM" id="SSF50729">
    <property type="entry name" value="PH domain-like"/>
    <property type="match status" value="1"/>
</dbReference>
<dbReference type="PROSITE" id="PS50238">
    <property type="entry name" value="RHOGAP"/>
    <property type="match status" value="1"/>
</dbReference>
<feature type="compositionally biased region" description="Polar residues" evidence="4">
    <location>
        <begin position="1787"/>
        <end position="1799"/>
    </location>
</feature>
<dbReference type="PROSITE" id="PS50010">
    <property type="entry name" value="DH_2"/>
    <property type="match status" value="1"/>
</dbReference>
<dbReference type="GO" id="GO:0035023">
    <property type="term" value="P:regulation of Rho protein signal transduction"/>
    <property type="evidence" value="ECO:0007669"/>
    <property type="project" value="InterPro"/>
</dbReference>
<dbReference type="Proteomes" id="UP000001554">
    <property type="component" value="Chromosome 9"/>
</dbReference>
<keyword evidence="1" id="KW-0343">GTPase activation</keyword>
<feature type="compositionally biased region" description="Polar residues" evidence="4">
    <location>
        <begin position="536"/>
        <end position="547"/>
    </location>
</feature>
<feature type="compositionally biased region" description="Polar residues" evidence="4">
    <location>
        <begin position="1079"/>
        <end position="1108"/>
    </location>
</feature>
<dbReference type="SMART" id="SM00233">
    <property type="entry name" value="PH"/>
    <property type="match status" value="1"/>
</dbReference>
<feature type="region of interest" description="Disordered" evidence="4">
    <location>
        <begin position="1030"/>
        <end position="1125"/>
    </location>
</feature>
<feature type="compositionally biased region" description="Polar residues" evidence="4">
    <location>
        <begin position="1367"/>
        <end position="1377"/>
    </location>
</feature>
<dbReference type="Pfam" id="PF00621">
    <property type="entry name" value="RhoGEF"/>
    <property type="match status" value="1"/>
</dbReference>
<keyword evidence="2" id="KW-0597">Phosphoprotein</keyword>
<feature type="compositionally biased region" description="Basic and acidic residues" evidence="4">
    <location>
        <begin position="36"/>
        <end position="48"/>
    </location>
</feature>
<dbReference type="InterPro" id="IPR000159">
    <property type="entry name" value="RA_dom"/>
</dbReference>
<evidence type="ECO:0000313" key="9">
    <source>
        <dbReference type="RefSeq" id="XP_035686518.1"/>
    </source>
</evidence>
<evidence type="ECO:0000256" key="4">
    <source>
        <dbReference type="SAM" id="MobiDB-lite"/>
    </source>
</evidence>
<evidence type="ECO:0000259" key="5">
    <source>
        <dbReference type="PROSITE" id="PS50010"/>
    </source>
</evidence>
<feature type="compositionally biased region" description="Low complexity" evidence="4">
    <location>
        <begin position="1260"/>
        <end position="1277"/>
    </location>
</feature>
<dbReference type="CDD" id="cd13319">
    <property type="entry name" value="PH_RARhoGAP"/>
    <property type="match status" value="1"/>
</dbReference>
<feature type="region of interest" description="Disordered" evidence="4">
    <location>
        <begin position="1721"/>
        <end position="1767"/>
    </location>
</feature>
<feature type="compositionally biased region" description="Polar residues" evidence="4">
    <location>
        <begin position="1807"/>
        <end position="1816"/>
    </location>
</feature>
<accession>A0A9J7LP40</accession>
<feature type="compositionally biased region" description="Low complexity" evidence="4">
    <location>
        <begin position="1155"/>
        <end position="1166"/>
    </location>
</feature>
<gene>
    <name evidence="9" type="primary">LOC118422840</name>
</gene>
<dbReference type="Pfam" id="PF00788">
    <property type="entry name" value="RA"/>
    <property type="match status" value="1"/>
</dbReference>
<reference evidence="9" key="2">
    <citation type="submission" date="2025-08" db="UniProtKB">
        <authorList>
            <consortium name="RefSeq"/>
        </authorList>
    </citation>
    <scope>IDENTIFICATION</scope>
    <source>
        <strain evidence="9">S238N-H82</strain>
        <tissue evidence="9">Testes</tissue>
    </source>
</reference>
<dbReference type="CDD" id="cd04402">
    <property type="entry name" value="RhoGAP_ARHGAP20"/>
    <property type="match status" value="1"/>
</dbReference>
<evidence type="ECO:0000259" key="7">
    <source>
        <dbReference type="PROSITE" id="PS50238"/>
    </source>
</evidence>
<dbReference type="GO" id="GO:0005096">
    <property type="term" value="F:GTPase activator activity"/>
    <property type="evidence" value="ECO:0000318"/>
    <property type="project" value="GO_Central"/>
</dbReference>
<feature type="region of interest" description="Disordered" evidence="4">
    <location>
        <begin position="123"/>
        <end position="148"/>
    </location>
</feature>
<reference evidence="8" key="1">
    <citation type="journal article" date="2020" name="Nat. Ecol. Evol.">
        <title>Deeply conserved synteny resolves early events in vertebrate evolution.</title>
        <authorList>
            <person name="Simakov O."/>
            <person name="Marletaz F."/>
            <person name="Yue J.X."/>
            <person name="O'Connell B."/>
            <person name="Jenkins J."/>
            <person name="Brandt A."/>
            <person name="Calef R."/>
            <person name="Tung C.H."/>
            <person name="Huang T.K."/>
            <person name="Schmutz J."/>
            <person name="Satoh N."/>
            <person name="Yu J.K."/>
            <person name="Putnam N.H."/>
            <person name="Green R.E."/>
            <person name="Rokhsar D.S."/>
        </authorList>
    </citation>
    <scope>NUCLEOTIDE SEQUENCE [LARGE SCALE GENOMIC DNA]</scope>
    <source>
        <strain evidence="8">S238N-H82</strain>
    </source>
</reference>
<dbReference type="InterPro" id="IPR047887">
    <property type="entry name" value="ARHGAP20_PH"/>
</dbReference>
<feature type="domain" description="Rho-GAP" evidence="7">
    <location>
        <begin position="834"/>
        <end position="1020"/>
    </location>
</feature>
<dbReference type="Gene3D" id="1.10.555.10">
    <property type="entry name" value="Rho GTPase activation protein"/>
    <property type="match status" value="1"/>
</dbReference>
<dbReference type="InterPro" id="IPR047888">
    <property type="entry name" value="ARHGAP20_RA"/>
</dbReference>
<dbReference type="PANTHER" id="PTHR23179:SF3">
    <property type="entry name" value="RHO GTPASE-ACTIVATING PROTEIN 20"/>
    <property type="match status" value="1"/>
</dbReference>
<dbReference type="SUPFAM" id="SSF48065">
    <property type="entry name" value="DBL homology domain (DH-domain)"/>
    <property type="match status" value="1"/>
</dbReference>
<dbReference type="GO" id="GO:0005085">
    <property type="term" value="F:guanyl-nucleotide exchange factor activity"/>
    <property type="evidence" value="ECO:0007669"/>
    <property type="project" value="InterPro"/>
</dbReference>
<evidence type="ECO:0000256" key="3">
    <source>
        <dbReference type="SAM" id="Coils"/>
    </source>
</evidence>
<dbReference type="SMART" id="SM00325">
    <property type="entry name" value="RhoGEF"/>
    <property type="match status" value="1"/>
</dbReference>
<evidence type="ECO:0000313" key="8">
    <source>
        <dbReference type="Proteomes" id="UP000001554"/>
    </source>
</evidence>
<dbReference type="Pfam" id="PF22286">
    <property type="entry name" value="RHG20_PH"/>
    <property type="match status" value="1"/>
</dbReference>
<evidence type="ECO:0000256" key="1">
    <source>
        <dbReference type="ARBA" id="ARBA00022468"/>
    </source>
</evidence>
<organism evidence="8 9">
    <name type="scientific">Branchiostoma floridae</name>
    <name type="common">Florida lancelet</name>
    <name type="synonym">Amphioxus</name>
    <dbReference type="NCBI Taxonomy" id="7739"/>
    <lineage>
        <taxon>Eukaryota</taxon>
        <taxon>Metazoa</taxon>
        <taxon>Chordata</taxon>
        <taxon>Cephalochordata</taxon>
        <taxon>Leptocardii</taxon>
        <taxon>Amphioxiformes</taxon>
        <taxon>Branchiostomatidae</taxon>
        <taxon>Branchiostoma</taxon>
    </lineage>
</organism>
<dbReference type="InterPro" id="IPR008936">
    <property type="entry name" value="Rho_GTPase_activation_prot"/>
</dbReference>
<dbReference type="Gene3D" id="2.30.29.30">
    <property type="entry name" value="Pleckstrin-homology domain (PH domain)/Phosphotyrosine-binding domain (PTB)"/>
    <property type="match status" value="1"/>
</dbReference>
<feature type="compositionally biased region" description="Basic and acidic residues" evidence="4">
    <location>
        <begin position="1034"/>
        <end position="1043"/>
    </location>
</feature>
<dbReference type="InterPro" id="IPR000219">
    <property type="entry name" value="DH_dom"/>
</dbReference>
<feature type="region of interest" description="Disordered" evidence="4">
    <location>
        <begin position="1439"/>
        <end position="1458"/>
    </location>
</feature>